<keyword evidence="4" id="KW-0493">Microtubule</keyword>
<dbReference type="GO" id="GO:0005874">
    <property type="term" value="C:microtubule"/>
    <property type="evidence" value="ECO:0007669"/>
    <property type="project" value="UniProtKB-KW"/>
</dbReference>
<evidence type="ECO:0000259" key="7">
    <source>
        <dbReference type="Pfam" id="PF06886"/>
    </source>
</evidence>
<feature type="compositionally biased region" description="Polar residues" evidence="6">
    <location>
        <begin position="269"/>
        <end position="292"/>
    </location>
</feature>
<organism evidence="8 9">
    <name type="scientific">Erythroxylum novogranatense</name>
    <dbReference type="NCBI Taxonomy" id="1862640"/>
    <lineage>
        <taxon>Eukaryota</taxon>
        <taxon>Viridiplantae</taxon>
        <taxon>Streptophyta</taxon>
        <taxon>Embryophyta</taxon>
        <taxon>Tracheophyta</taxon>
        <taxon>Spermatophyta</taxon>
        <taxon>Magnoliopsida</taxon>
        <taxon>eudicotyledons</taxon>
        <taxon>Gunneridae</taxon>
        <taxon>Pentapetalae</taxon>
        <taxon>rosids</taxon>
        <taxon>fabids</taxon>
        <taxon>Malpighiales</taxon>
        <taxon>Erythroxylaceae</taxon>
        <taxon>Erythroxylum</taxon>
    </lineage>
</organism>
<dbReference type="EMBL" id="JAIWQS010000007">
    <property type="protein sequence ID" value="KAJ8758879.1"/>
    <property type="molecule type" value="Genomic_DNA"/>
</dbReference>
<feature type="region of interest" description="Disordered" evidence="6">
    <location>
        <begin position="1"/>
        <end position="26"/>
    </location>
</feature>
<feature type="compositionally biased region" description="Basic and acidic residues" evidence="6">
    <location>
        <begin position="195"/>
        <end position="206"/>
    </location>
</feature>
<keyword evidence="5" id="KW-0206">Cytoskeleton</keyword>
<sequence>MGEPACLRRSFSHPSSASRETKEGDPLRALTESISFGRFMSESLAWEKWSTFSHNRYLEEVEQFSKPGSVAQMKAYFEAHYKMRAAMKASTLLEQPNVVANNVSEAEPNSTGHNDSASDNESAKATSCNEQQDTSLIEANCPNNQRVNAENEQVERSEKCAELNGVVESPTEVKKINQLEIAQNSDKITPTSEYKLPEKKTAEKENLAAVPTNKRRMNSSGKSSNHSKASKLPKPSTSHVSSLQPRAGEIVSQSSKNSAGDLFHKKGATPTSVRMSINFGSSSGQNRKSSLRMSRESRSTQQNPTKTSVSEVSKIIPSAVRPSEDRRKKSLLNKSVSATTLASTILQALGGDRIKSPSASGSKTRTPLTPSPFNLRCEERAARRKEFFKKLEEKNNAREAEQMPPQVRLKFDHPQEKADNDIEKRKTRTDFRSKPSDNLQSGLQSPSTQNKKLPLPRPRSPKFGRKPASDVVQEKGFRLLRRPAANAEKSDLPTKSSQSMARSITLISKKKAHENASPNIER</sequence>
<feature type="region of interest" description="Disordered" evidence="6">
    <location>
        <begin position="104"/>
        <end position="131"/>
    </location>
</feature>
<evidence type="ECO:0000256" key="4">
    <source>
        <dbReference type="ARBA" id="ARBA00022701"/>
    </source>
</evidence>
<dbReference type="Pfam" id="PF06886">
    <property type="entry name" value="TPX2"/>
    <property type="match status" value="1"/>
</dbReference>
<comment type="similarity">
    <text evidence="2">Belongs to the TPX2 family.</text>
</comment>
<dbReference type="PANTHER" id="PTHR47067:SF16">
    <property type="entry name" value="TPX2 (TARGETING PROTEIN FOR XKLP2) PROTEIN FAMILY"/>
    <property type="match status" value="1"/>
</dbReference>
<name>A0AAV8SY78_9ROSI</name>
<evidence type="ECO:0000256" key="3">
    <source>
        <dbReference type="ARBA" id="ARBA00022490"/>
    </source>
</evidence>
<comment type="caution">
    <text evidence="8">The sequence shown here is derived from an EMBL/GenBank/DDBJ whole genome shotgun (WGS) entry which is preliminary data.</text>
</comment>
<proteinExistence type="inferred from homology"/>
<feature type="compositionally biased region" description="Polar residues" evidence="6">
    <location>
        <begin position="436"/>
        <end position="450"/>
    </location>
</feature>
<feature type="region of interest" description="Disordered" evidence="6">
    <location>
        <begin position="393"/>
        <end position="522"/>
    </location>
</feature>
<evidence type="ECO:0000256" key="1">
    <source>
        <dbReference type="ARBA" id="ARBA00004245"/>
    </source>
</evidence>
<evidence type="ECO:0000313" key="8">
    <source>
        <dbReference type="EMBL" id="KAJ8758879.1"/>
    </source>
</evidence>
<evidence type="ECO:0000256" key="2">
    <source>
        <dbReference type="ARBA" id="ARBA00005885"/>
    </source>
</evidence>
<accession>A0AAV8SY78</accession>
<dbReference type="InterPro" id="IPR044216">
    <property type="entry name" value="WDL7"/>
</dbReference>
<feature type="compositionally biased region" description="Polar residues" evidence="6">
    <location>
        <begin position="357"/>
        <end position="372"/>
    </location>
</feature>
<feature type="compositionally biased region" description="Polar residues" evidence="6">
    <location>
        <begin position="493"/>
        <end position="506"/>
    </location>
</feature>
<feature type="domain" description="TPX2 C-terminal" evidence="7">
    <location>
        <begin position="373"/>
        <end position="404"/>
    </location>
</feature>
<evidence type="ECO:0000256" key="5">
    <source>
        <dbReference type="ARBA" id="ARBA00023212"/>
    </source>
</evidence>
<dbReference type="AlphaFoldDB" id="A0AAV8SY78"/>
<protein>
    <recommendedName>
        <fullName evidence="7">TPX2 C-terminal domain-containing protein</fullName>
    </recommendedName>
</protein>
<keyword evidence="9" id="KW-1185">Reference proteome</keyword>
<gene>
    <name evidence="8" type="ORF">K2173_002658</name>
</gene>
<comment type="subcellular location">
    <subcellularLocation>
        <location evidence="1">Cytoplasm</location>
        <location evidence="1">Cytoskeleton</location>
    </subcellularLocation>
</comment>
<reference evidence="8 9" key="1">
    <citation type="submission" date="2021-09" db="EMBL/GenBank/DDBJ databases">
        <title>Genomic insights and catalytic innovation underlie evolution of tropane alkaloids biosynthesis.</title>
        <authorList>
            <person name="Wang Y.-J."/>
            <person name="Tian T."/>
            <person name="Huang J.-P."/>
            <person name="Huang S.-X."/>
        </authorList>
    </citation>
    <scope>NUCLEOTIDE SEQUENCE [LARGE SCALE GENOMIC DNA]</scope>
    <source>
        <strain evidence="8">KIB-2018</strain>
        <tissue evidence="8">Leaf</tissue>
    </source>
</reference>
<dbReference type="PANTHER" id="PTHR47067">
    <property type="entry name" value="TPX2 (TARGETING PROTEIN FOR XKLP2) PROTEIN FAMILY-RELATED"/>
    <property type="match status" value="1"/>
</dbReference>
<feature type="compositionally biased region" description="Basic and acidic residues" evidence="6">
    <location>
        <begin position="409"/>
        <end position="435"/>
    </location>
</feature>
<dbReference type="InterPro" id="IPR027329">
    <property type="entry name" value="TPX2_C"/>
</dbReference>
<feature type="region of interest" description="Disordered" evidence="6">
    <location>
        <begin position="352"/>
        <end position="373"/>
    </location>
</feature>
<dbReference type="Proteomes" id="UP001159364">
    <property type="component" value="Linkage Group LG07"/>
</dbReference>
<feature type="compositionally biased region" description="Polar residues" evidence="6">
    <location>
        <begin position="235"/>
        <end position="244"/>
    </location>
</feature>
<feature type="compositionally biased region" description="Polar residues" evidence="6">
    <location>
        <begin position="299"/>
        <end position="311"/>
    </location>
</feature>
<keyword evidence="3" id="KW-0963">Cytoplasm</keyword>
<feature type="region of interest" description="Disordered" evidence="6">
    <location>
        <begin position="190"/>
        <end position="331"/>
    </location>
</feature>
<evidence type="ECO:0000313" key="9">
    <source>
        <dbReference type="Proteomes" id="UP001159364"/>
    </source>
</evidence>
<evidence type="ECO:0000256" key="6">
    <source>
        <dbReference type="SAM" id="MobiDB-lite"/>
    </source>
</evidence>